<evidence type="ECO:0000313" key="2">
    <source>
        <dbReference type="EMBL" id="KAL1131456.1"/>
    </source>
</evidence>
<reference evidence="2 3" key="1">
    <citation type="submission" date="2024-07" db="EMBL/GenBank/DDBJ databases">
        <title>Chromosome-level genome assembly of the water stick insect Ranatra chinensis (Heteroptera: Nepidae).</title>
        <authorList>
            <person name="Liu X."/>
        </authorList>
    </citation>
    <scope>NUCLEOTIDE SEQUENCE [LARGE SCALE GENOMIC DNA]</scope>
    <source>
        <strain evidence="2">Cailab_2021Rc</strain>
        <tissue evidence="2">Muscle</tissue>
    </source>
</reference>
<feature type="compositionally biased region" description="Polar residues" evidence="1">
    <location>
        <begin position="735"/>
        <end position="748"/>
    </location>
</feature>
<dbReference type="AlphaFoldDB" id="A0ABD0YJK5"/>
<sequence>MASKRRNMFYQETTEIDNFSPHTSWSRSGVISHQNTHSILATLENKLRVLDSIKYNMARWEMTTEAMARRLETLDERVRRSQTAFEMKLESLSQTIVSCELKDELSRDQLSRKLESSQERLIHRLGYVESRLDTAINKLQGSMEMNLGKLEIRDADVETELADIGTTIDDMKSNSIAMGEKVNQTYEMLITLSQKHVNKSNVLAEQNDGPHSQVKDSADIVESLKGEMGLEAQKIGNKVNNMYNDLWRKFVSIEELMRSVMSTNNHTRKELQEYVKTFMMEYKDAESSETFIEVAVDSLASIIQRKISDLHRKMDNHFERVVTTQTMFMDTCHRLQDDEPQLEIKISLVLEKILDTVINRTSSVDKHLIELMEGLKAHNSQIIRTATHTTNMVTTLAEESSQDNKHLGSTLYEINAKADAVANKLQVMVQENINTTTICNQNIEDMIGNIMQYETLNQCKLCEEYLKQGLTQEEAKVNGSSQTQVENDKSESENTLHLIEASYNQGVIKIVTGNHEQQNKTPGGTTNHNNTQPTSSTTSGHFETFHIPLHLLNKTINVDSLTAIVHEPSLKLHNNSDSGSPLNLSRPADNQNMNNTEDYNPEKFDTVNTSNTNKDHSLHHLKINENNSLAEINQTSNIKNEGAEIASNEIKPKQSELPINKLANENMISESTAVQILMSYLKVVKGHLTITEFLRQANPNYPYNNAEEMIKDLKGSKFIPTEFLRDLEKWDNANMKGNTPQLKGSMTPESHEEYNFTSYEDYDSESTS</sequence>
<feature type="region of interest" description="Disordered" evidence="1">
    <location>
        <begin position="734"/>
        <end position="768"/>
    </location>
</feature>
<proteinExistence type="predicted"/>
<feature type="compositionally biased region" description="Polar residues" evidence="1">
    <location>
        <begin position="572"/>
        <end position="598"/>
    </location>
</feature>
<name>A0ABD0YJK5_9HEMI</name>
<dbReference type="Proteomes" id="UP001558652">
    <property type="component" value="Unassembled WGS sequence"/>
</dbReference>
<gene>
    <name evidence="2" type="ORF">AAG570_011073</name>
</gene>
<accession>A0ABD0YJK5</accession>
<comment type="caution">
    <text evidence="2">The sequence shown here is derived from an EMBL/GenBank/DDBJ whole genome shotgun (WGS) entry which is preliminary data.</text>
</comment>
<keyword evidence="3" id="KW-1185">Reference proteome</keyword>
<protein>
    <submittedName>
        <fullName evidence="2">Uncharacterized protein</fullName>
    </submittedName>
</protein>
<dbReference type="EMBL" id="JBFDAA010000006">
    <property type="protein sequence ID" value="KAL1131456.1"/>
    <property type="molecule type" value="Genomic_DNA"/>
</dbReference>
<feature type="region of interest" description="Disordered" evidence="1">
    <location>
        <begin position="516"/>
        <end position="541"/>
    </location>
</feature>
<organism evidence="2 3">
    <name type="scientific">Ranatra chinensis</name>
    <dbReference type="NCBI Taxonomy" id="642074"/>
    <lineage>
        <taxon>Eukaryota</taxon>
        <taxon>Metazoa</taxon>
        <taxon>Ecdysozoa</taxon>
        <taxon>Arthropoda</taxon>
        <taxon>Hexapoda</taxon>
        <taxon>Insecta</taxon>
        <taxon>Pterygota</taxon>
        <taxon>Neoptera</taxon>
        <taxon>Paraneoptera</taxon>
        <taxon>Hemiptera</taxon>
        <taxon>Heteroptera</taxon>
        <taxon>Panheteroptera</taxon>
        <taxon>Nepomorpha</taxon>
        <taxon>Nepidae</taxon>
        <taxon>Ranatrinae</taxon>
        <taxon>Ranatra</taxon>
    </lineage>
</organism>
<evidence type="ECO:0000256" key="1">
    <source>
        <dbReference type="SAM" id="MobiDB-lite"/>
    </source>
</evidence>
<feature type="region of interest" description="Disordered" evidence="1">
    <location>
        <begin position="571"/>
        <end position="613"/>
    </location>
</feature>
<evidence type="ECO:0000313" key="3">
    <source>
        <dbReference type="Proteomes" id="UP001558652"/>
    </source>
</evidence>